<dbReference type="Gene3D" id="3.40.1580.10">
    <property type="entry name" value="SMI1/KNR4-like"/>
    <property type="match status" value="1"/>
</dbReference>
<dbReference type="Pfam" id="PF09346">
    <property type="entry name" value="SMI1_KNR4"/>
    <property type="match status" value="1"/>
</dbReference>
<dbReference type="EMBL" id="JAROCA020000001">
    <property type="protein sequence ID" value="MDY0406302.1"/>
    <property type="molecule type" value="Genomic_DNA"/>
</dbReference>
<dbReference type="InterPro" id="IPR018958">
    <property type="entry name" value="Knr4/Smi1-like_dom"/>
</dbReference>
<dbReference type="RefSeq" id="WP_306066414.1">
    <property type="nucleotide sequence ID" value="NZ_JAROCA020000001.1"/>
</dbReference>
<feature type="domain" description="Knr4/Smi1-like" evidence="1">
    <location>
        <begin position="22"/>
        <end position="155"/>
    </location>
</feature>
<keyword evidence="3" id="KW-1185">Reference proteome</keyword>
<name>A0ABU5CKC9_9BACI</name>
<protein>
    <submittedName>
        <fullName evidence="2">SMI1/KNR4 family protein</fullName>
    </submittedName>
</protein>
<dbReference type="InterPro" id="IPR037883">
    <property type="entry name" value="Knr4/Smi1-like_sf"/>
</dbReference>
<reference evidence="2 3" key="1">
    <citation type="submission" date="2023-10" db="EMBL/GenBank/DDBJ databases">
        <title>179-bfca-hs.</title>
        <authorList>
            <person name="Miliotis G."/>
            <person name="Sengupta P."/>
            <person name="Hameed A."/>
            <person name="Chuvochina M."/>
            <person name="Mcdonagh F."/>
            <person name="Simpson A.C."/>
            <person name="Singh N.K."/>
            <person name="Rekha P.D."/>
            <person name="Raman K."/>
            <person name="Hugenholtz P."/>
            <person name="Venkateswaran K."/>
        </authorList>
    </citation>
    <scope>NUCLEOTIDE SEQUENCE [LARGE SCALE GENOMIC DNA]</scope>
    <source>
        <strain evidence="2 3">179-BFC-A-HS</strain>
    </source>
</reference>
<evidence type="ECO:0000259" key="1">
    <source>
        <dbReference type="SMART" id="SM00860"/>
    </source>
</evidence>
<dbReference type="SMART" id="SM00860">
    <property type="entry name" value="SMI1_KNR4"/>
    <property type="match status" value="1"/>
</dbReference>
<organism evidence="2 3">
    <name type="scientific">Tigheibacillus jepli</name>
    <dbReference type="NCBI Taxonomy" id="3035914"/>
    <lineage>
        <taxon>Bacteria</taxon>
        <taxon>Bacillati</taxon>
        <taxon>Bacillota</taxon>
        <taxon>Bacilli</taxon>
        <taxon>Bacillales</taxon>
        <taxon>Bacillaceae</taxon>
        <taxon>Tigheibacillus</taxon>
    </lineage>
</organism>
<evidence type="ECO:0000313" key="2">
    <source>
        <dbReference type="EMBL" id="MDY0406302.1"/>
    </source>
</evidence>
<proteinExistence type="predicted"/>
<evidence type="ECO:0000313" key="3">
    <source>
        <dbReference type="Proteomes" id="UP001228376"/>
    </source>
</evidence>
<dbReference type="Proteomes" id="UP001228376">
    <property type="component" value="Unassembled WGS sequence"/>
</dbReference>
<comment type="caution">
    <text evidence="2">The sequence shown here is derived from an EMBL/GenBank/DDBJ whole genome shotgun (WGS) entry which is preliminary data.</text>
</comment>
<sequence>MKHLKRKLEGIIDFDIKDEENQWDENKIATFEKKFDLALPDDYAFYLQHYGNDYIRENYRFVPPIDLPEVINQNEFEIDSIFGLYNDENNIENKISFYADILPNELFPIADLPGGDLICMAKRKPTKNNVYIWFHEMSGKNTFLVSDSFQSFINSFAKTKIEENNLNDVKLNFGSKLDKFLSDASEKG</sequence>
<dbReference type="SUPFAM" id="SSF160631">
    <property type="entry name" value="SMI1/KNR4-like"/>
    <property type="match status" value="1"/>
</dbReference>
<gene>
    <name evidence="2" type="ORF">P5G51_013685</name>
</gene>
<accession>A0ABU5CKC9</accession>